<dbReference type="AlphaFoldDB" id="A0AB37W666"/>
<reference evidence="1" key="1">
    <citation type="submission" date="2017-10" db="EMBL/GenBank/DDBJ databases">
        <authorList>
            <person name="Armitage A.D."/>
            <person name="Barbara D.J."/>
            <person name="Woodhall J.W."/>
            <person name="Sreenivasaprasad S."/>
            <person name="Lane C.R."/>
            <person name="Clarkson J.P."/>
            <person name="Harrison R.J."/>
        </authorList>
    </citation>
    <scope>NUCLEOTIDE SEQUENCE</scope>
    <source>
        <strain evidence="1">FERA 1164</strain>
    </source>
</reference>
<gene>
    <name evidence="1" type="ORF">AA0115_g10762</name>
</gene>
<comment type="caution">
    <text evidence="1">The sequence shown here is derived from an EMBL/GenBank/DDBJ whole genome shotgun (WGS) entry which is preliminary data.</text>
</comment>
<protein>
    <submittedName>
        <fullName evidence="1">Uncharacterized protein</fullName>
    </submittedName>
</protein>
<sequence>MTEEEGNTTIQADMDLRKLGVLLEEALQSQHMTHRPVLTRKTYRAYRRFLKGDTDPKMSGGLQEVMVLMQKQQGLMYQDLDQKMSDGHQSLL</sequence>
<organism evidence="1 2">
    <name type="scientific">Alternaria tenuissima</name>
    <dbReference type="NCBI Taxonomy" id="119927"/>
    <lineage>
        <taxon>Eukaryota</taxon>
        <taxon>Fungi</taxon>
        <taxon>Dikarya</taxon>
        <taxon>Ascomycota</taxon>
        <taxon>Pezizomycotina</taxon>
        <taxon>Dothideomycetes</taxon>
        <taxon>Pleosporomycetidae</taxon>
        <taxon>Pleosporales</taxon>
        <taxon>Pleosporineae</taxon>
        <taxon>Pleosporaceae</taxon>
        <taxon>Alternaria</taxon>
        <taxon>Alternaria sect. Alternaria</taxon>
        <taxon>Alternaria alternata complex</taxon>
    </lineage>
</organism>
<proteinExistence type="predicted"/>
<evidence type="ECO:0000313" key="1">
    <source>
        <dbReference type="EMBL" id="RYN19371.1"/>
    </source>
</evidence>
<dbReference type="EMBL" id="PDXB01000043">
    <property type="protein sequence ID" value="RYN19371.1"/>
    <property type="molecule type" value="Genomic_DNA"/>
</dbReference>
<dbReference type="Proteomes" id="UP000292340">
    <property type="component" value="Unassembled WGS sequence"/>
</dbReference>
<accession>A0AB37W666</accession>
<reference evidence="1" key="2">
    <citation type="journal article" date="2019" name="bioRxiv">
        <title>Genomics, evolutionary history and diagnostics of the Alternaria alternata species group including apple and Asian pear pathotypes.</title>
        <authorList>
            <person name="Armitage A.D."/>
            <person name="Cockerton H.M."/>
            <person name="Sreenivasaprasad S."/>
            <person name="Woodhall J.W."/>
            <person name="Lane C.R."/>
            <person name="Harrison R.J."/>
            <person name="Clarkson J.P."/>
        </authorList>
    </citation>
    <scope>NUCLEOTIDE SEQUENCE</scope>
    <source>
        <strain evidence="1">FERA 1164</strain>
    </source>
</reference>
<evidence type="ECO:0000313" key="2">
    <source>
        <dbReference type="Proteomes" id="UP000292340"/>
    </source>
</evidence>
<name>A0AB37W666_9PLEO</name>